<dbReference type="WBParaSite" id="HCON_00137040-00001">
    <property type="protein sequence ID" value="HCON_00137040-00001"/>
    <property type="gene ID" value="HCON_00137040"/>
</dbReference>
<reference evidence="2" key="1">
    <citation type="submission" date="2020-12" db="UniProtKB">
        <authorList>
            <consortium name="WormBaseParasite"/>
        </authorList>
    </citation>
    <scope>IDENTIFICATION</scope>
    <source>
        <strain evidence="2">MHco3</strain>
    </source>
</reference>
<dbReference type="OMA" id="QQDVYAT"/>
<evidence type="ECO:0000313" key="2">
    <source>
        <dbReference type="WBParaSite" id="HCON_00137040-00001"/>
    </source>
</evidence>
<protein>
    <submittedName>
        <fullName evidence="2">DUF148 domain-containing protein</fullName>
    </submittedName>
</protein>
<evidence type="ECO:0000313" key="1">
    <source>
        <dbReference type="Proteomes" id="UP000025227"/>
    </source>
</evidence>
<sequence>MIRSAFFTVIAVSRVFSKSVEPHGVRTGIVPIFDGRITNEPITFTYTTAPPTNFVQSSAYPVQFKNPPILPTLSPINYKDSLVQTNYKTFNEKWQYSPAQPVPFNEIQTTPTYNQAQYYRMIQADLQSTPPPTTNSPYKDIWSHISDKWQNTKKTLFDSGIERDWRSLWGKLSGAMEPFMADLAEQMGRVVNAFIKQQNNRMKKLQQPIINPLRFFRSERSSKTDEESNRK</sequence>
<dbReference type="Proteomes" id="UP000025227">
    <property type="component" value="Unplaced"/>
</dbReference>
<organism evidence="1 2">
    <name type="scientific">Haemonchus contortus</name>
    <name type="common">Barber pole worm</name>
    <dbReference type="NCBI Taxonomy" id="6289"/>
    <lineage>
        <taxon>Eukaryota</taxon>
        <taxon>Metazoa</taxon>
        <taxon>Ecdysozoa</taxon>
        <taxon>Nematoda</taxon>
        <taxon>Chromadorea</taxon>
        <taxon>Rhabditida</taxon>
        <taxon>Rhabditina</taxon>
        <taxon>Rhabditomorpha</taxon>
        <taxon>Strongyloidea</taxon>
        <taxon>Trichostrongylidae</taxon>
        <taxon>Haemonchus</taxon>
    </lineage>
</organism>
<keyword evidence="1" id="KW-1185">Reference proteome</keyword>
<name>A0A7I4YU04_HAECO</name>
<accession>A0A7I4YU04</accession>
<dbReference type="AlphaFoldDB" id="A0A7I4YU04"/>
<dbReference type="OrthoDB" id="5873791at2759"/>
<proteinExistence type="predicted"/>